<evidence type="ECO:0000259" key="7">
    <source>
        <dbReference type="Pfam" id="PF01171"/>
    </source>
</evidence>
<keyword evidence="1 6" id="KW-0436">Ligase</keyword>
<dbReference type="GeneID" id="93077010"/>
<evidence type="ECO:0000256" key="6">
    <source>
        <dbReference type="HAMAP-Rule" id="MF_01161"/>
    </source>
</evidence>
<comment type="catalytic activity">
    <reaction evidence="5 6">
        <text>cytidine(34) in tRNA(Ile2) + L-lysine + ATP = lysidine(34) in tRNA(Ile2) + AMP + diphosphate + H(+)</text>
        <dbReference type="Rhea" id="RHEA:43744"/>
        <dbReference type="Rhea" id="RHEA-COMP:10625"/>
        <dbReference type="Rhea" id="RHEA-COMP:10670"/>
        <dbReference type="ChEBI" id="CHEBI:15378"/>
        <dbReference type="ChEBI" id="CHEBI:30616"/>
        <dbReference type="ChEBI" id="CHEBI:32551"/>
        <dbReference type="ChEBI" id="CHEBI:33019"/>
        <dbReference type="ChEBI" id="CHEBI:82748"/>
        <dbReference type="ChEBI" id="CHEBI:83665"/>
        <dbReference type="ChEBI" id="CHEBI:456215"/>
        <dbReference type="EC" id="6.3.4.19"/>
    </reaction>
</comment>
<evidence type="ECO:0000256" key="3">
    <source>
        <dbReference type="ARBA" id="ARBA00022741"/>
    </source>
</evidence>
<protein>
    <recommendedName>
        <fullName evidence="6">tRNA(Ile)-lysidine synthase</fullName>
        <ecNumber evidence="6">6.3.4.19</ecNumber>
    </recommendedName>
    <alternativeName>
        <fullName evidence="6">tRNA(Ile)-2-lysyl-cytidine synthase</fullName>
    </alternativeName>
    <alternativeName>
        <fullName evidence="6">tRNA(Ile)-lysidine synthetase</fullName>
    </alternativeName>
</protein>
<evidence type="ECO:0000313" key="9">
    <source>
        <dbReference type="Proteomes" id="UP000011820"/>
    </source>
</evidence>
<dbReference type="PANTHER" id="PTHR43033">
    <property type="entry name" value="TRNA(ILE)-LYSIDINE SYNTHASE-RELATED"/>
    <property type="match status" value="1"/>
</dbReference>
<keyword evidence="2 6" id="KW-0819">tRNA processing</keyword>
<dbReference type="InterPro" id="IPR012094">
    <property type="entry name" value="tRNA_Ile_lys_synt"/>
</dbReference>
<dbReference type="SUPFAM" id="SSF52402">
    <property type="entry name" value="Adenine nucleotide alpha hydrolases-like"/>
    <property type="match status" value="1"/>
</dbReference>
<dbReference type="PANTHER" id="PTHR43033:SF1">
    <property type="entry name" value="TRNA(ILE)-LYSIDINE SYNTHASE-RELATED"/>
    <property type="match status" value="1"/>
</dbReference>
<dbReference type="Proteomes" id="UP000011820">
    <property type="component" value="Chromosome"/>
</dbReference>
<keyword evidence="3 6" id="KW-0547">Nucleotide-binding</keyword>
<sequence length="423" mass="48199">MFLSPIESVRFFVRSLVYPAHILVAVSGGSDSMGLLIALHSVLSDRSFGKIKFSAISVDHCLRETAKDEVRYVSDVCSRLRIAHSVVSWKNSKPQTGLMAAAREARYALISEHAKTINATLIMTAHTFDDQLETVYMRSQRDYAEKGMGLSGMCDTILYDLNLWISRPFLRCRREDIRSFLLQRNISWCEDPSNTDDRFERVRVRRFVRDIDLHALYLKMKKFQDLRVKVNNAVAMLIPKYLTVHMRSIIAISQDILNIDSTLLFYLLRVSAAICGGQISLPGYRSMERVMLFLKSGKRGCVSIGRVVIDRRANFLWITRAVRNLPTLILYPEETTVWDGRYQFQNLSDSLIQIGPQSYRKADVPSGIPPIIAQRALSSMPSKEGGKPLLAPFSRFMTKFDLPVAYAFSISFGKVFIPRLPFF</sequence>
<comment type="subcellular location">
    <subcellularLocation>
        <location evidence="6">Cytoplasm</location>
    </subcellularLocation>
</comment>
<dbReference type="InterPro" id="IPR012795">
    <property type="entry name" value="tRNA_Ile_lys_synt_N"/>
</dbReference>
<dbReference type="Pfam" id="PF01171">
    <property type="entry name" value="ATP_bind_3"/>
    <property type="match status" value="1"/>
</dbReference>
<comment type="domain">
    <text evidence="6">The N-terminal region contains the highly conserved SGGXDS motif, predicted to be a P-loop motif involved in ATP binding.</text>
</comment>
<name>A0ABN4B5Z4_LIBAS</name>
<evidence type="ECO:0000256" key="2">
    <source>
        <dbReference type="ARBA" id="ARBA00022694"/>
    </source>
</evidence>
<evidence type="ECO:0000256" key="4">
    <source>
        <dbReference type="ARBA" id="ARBA00022840"/>
    </source>
</evidence>
<evidence type="ECO:0000256" key="5">
    <source>
        <dbReference type="ARBA" id="ARBA00048539"/>
    </source>
</evidence>
<dbReference type="Gene3D" id="3.40.50.620">
    <property type="entry name" value="HUPs"/>
    <property type="match status" value="1"/>
</dbReference>
<dbReference type="EC" id="6.3.4.19" evidence="6"/>
<keyword evidence="6" id="KW-0963">Cytoplasm</keyword>
<organism evidence="8 9">
    <name type="scientific">Candidatus Liberibacter asiaticus str. gxpsy</name>
    <dbReference type="NCBI Taxonomy" id="1174529"/>
    <lineage>
        <taxon>Bacteria</taxon>
        <taxon>Pseudomonadati</taxon>
        <taxon>Pseudomonadota</taxon>
        <taxon>Alphaproteobacteria</taxon>
        <taxon>Hyphomicrobiales</taxon>
        <taxon>Rhizobiaceae</taxon>
        <taxon>Liberibacter</taxon>
    </lineage>
</organism>
<dbReference type="NCBIfam" id="TIGR02432">
    <property type="entry name" value="lysidine_TilS_N"/>
    <property type="match status" value="1"/>
</dbReference>
<comment type="similarity">
    <text evidence="6">Belongs to the tRNA(Ile)-lysidine synthase family.</text>
</comment>
<accession>A0ABN4B5Z4</accession>
<evidence type="ECO:0000256" key="1">
    <source>
        <dbReference type="ARBA" id="ARBA00022598"/>
    </source>
</evidence>
<comment type="function">
    <text evidence="6">Ligates lysine onto the cytidine present at position 34 of the AUA codon-specific tRNA(Ile) that contains the anticodon CAU, in an ATP-dependent manner. Cytidine is converted to lysidine, thus changing the amino acid specificity of the tRNA from methionine to isoleucine.</text>
</comment>
<dbReference type="InterPro" id="IPR011063">
    <property type="entry name" value="TilS/TtcA_N"/>
</dbReference>
<reference evidence="8 9" key="1">
    <citation type="journal article" date="2013" name="Genome Announc.">
        <title>Complete Genome Sequence of a Chinese Strain of 'Candidatus Liberibacter asiaticus'.</title>
        <authorList>
            <person name="Lin H."/>
            <person name="Han C.S."/>
            <person name="Liu B."/>
            <person name="Lou B."/>
            <person name="Bai X."/>
            <person name="Deng C."/>
            <person name="Civerolo E.L."/>
            <person name="Gupta G."/>
        </authorList>
    </citation>
    <scope>NUCLEOTIDE SEQUENCE [LARGE SCALE GENOMIC DNA]</scope>
    <source>
        <strain evidence="9">gxpsy</strain>
    </source>
</reference>
<keyword evidence="4 6" id="KW-0067">ATP-binding</keyword>
<evidence type="ECO:0000313" key="8">
    <source>
        <dbReference type="EMBL" id="AGH17015.1"/>
    </source>
</evidence>
<dbReference type="HAMAP" id="MF_01161">
    <property type="entry name" value="tRNA_Ile_lys_synt"/>
    <property type="match status" value="1"/>
</dbReference>
<dbReference type="CDD" id="cd01992">
    <property type="entry name" value="TilS_N"/>
    <property type="match status" value="1"/>
</dbReference>
<gene>
    <name evidence="6" type="primary">tilS</name>
    <name evidence="8" type="ORF">WSI_03225</name>
</gene>
<feature type="domain" description="tRNA(Ile)-lysidine/2-thiocytidine synthase N-terminal" evidence="7">
    <location>
        <begin position="21"/>
        <end position="206"/>
    </location>
</feature>
<dbReference type="InterPro" id="IPR014729">
    <property type="entry name" value="Rossmann-like_a/b/a_fold"/>
</dbReference>
<proteinExistence type="inferred from homology"/>
<dbReference type="RefSeq" id="WP_015452612.1">
    <property type="nucleotide sequence ID" value="NC_020549.1"/>
</dbReference>
<feature type="binding site" evidence="6">
    <location>
        <begin position="27"/>
        <end position="32"/>
    </location>
    <ligand>
        <name>ATP</name>
        <dbReference type="ChEBI" id="CHEBI:30616"/>
    </ligand>
</feature>
<keyword evidence="9" id="KW-1185">Reference proteome</keyword>
<dbReference type="EMBL" id="CP004005">
    <property type="protein sequence ID" value="AGH17015.1"/>
    <property type="molecule type" value="Genomic_DNA"/>
</dbReference>